<evidence type="ECO:0000313" key="3">
    <source>
        <dbReference type="Proteomes" id="UP000019482"/>
    </source>
</evidence>
<name>W6NHZ6_CLOTY</name>
<dbReference type="EMBL" id="CBXI010000031">
    <property type="protein sequence ID" value="CDL91682.1"/>
    <property type="molecule type" value="Genomic_DNA"/>
</dbReference>
<dbReference type="InterPro" id="IPR005646">
    <property type="entry name" value="FapA"/>
</dbReference>
<dbReference type="Pfam" id="PF03961">
    <property type="entry name" value="FapA"/>
    <property type="match status" value="1"/>
</dbReference>
<dbReference type="SMART" id="SM01245">
    <property type="entry name" value="Jag_N"/>
    <property type="match status" value="1"/>
</dbReference>
<dbReference type="PANTHER" id="PTHR38032">
    <property type="entry name" value="POLYMERASE-RELATED"/>
    <property type="match status" value="1"/>
</dbReference>
<feature type="domain" description="RNA-binding protein KhpB N-terminal" evidence="1">
    <location>
        <begin position="4"/>
        <end position="51"/>
    </location>
</feature>
<keyword evidence="3" id="KW-1185">Reference proteome</keyword>
<accession>W6NHZ6</accession>
<organism evidence="2 3">
    <name type="scientific">Clostridium tyrobutyricum DIVETGP</name>
    <dbReference type="NCBI Taxonomy" id="1408889"/>
    <lineage>
        <taxon>Bacteria</taxon>
        <taxon>Bacillati</taxon>
        <taxon>Bacillota</taxon>
        <taxon>Clostridia</taxon>
        <taxon>Eubacteriales</taxon>
        <taxon>Clostridiaceae</taxon>
        <taxon>Clostridium</taxon>
    </lineage>
</organism>
<dbReference type="OrthoDB" id="1279at2"/>
<reference evidence="2 3" key="1">
    <citation type="journal article" date="2015" name="Genome Announc.">
        <title>Draft Genome Sequence of Clostridium tyrobutyricum Strain DIVETGP, Isolated from Cow's Milk for Grana Padano Production.</title>
        <authorList>
            <person name="Soggiu A."/>
            <person name="Piras C."/>
            <person name="Gaiarsa S."/>
            <person name="Sassera D."/>
            <person name="Roncada P."/>
            <person name="Bendixen E."/>
            <person name="Brasca M."/>
            <person name="Bonizzi L."/>
        </authorList>
    </citation>
    <scope>NUCLEOTIDE SEQUENCE [LARGE SCALE GENOMIC DNA]</scope>
    <source>
        <strain evidence="2 3">DIVETGP</strain>
    </source>
</reference>
<comment type="caution">
    <text evidence="2">The sequence shown here is derived from an EMBL/GenBank/DDBJ whole genome shotgun (WGS) entry which is preliminary data.</text>
</comment>
<dbReference type="AlphaFoldDB" id="W6NHZ6"/>
<dbReference type="Pfam" id="PF20250">
    <property type="entry name" value="FapA_N"/>
    <property type="match status" value="1"/>
</dbReference>
<sequence length="638" mass="71123">MKRLFQGNSLNTCIKFACKKLNIEEDKLNYKVLKNESFLFMKKIIIEVEVPEDNERVSGENNGSSKIMEGKIIVHNPEEGGTPAVIRKGKNMNLSVDGREIESESEVFESSSIEVTFQEEEAARQFNIYLSDDKMQASARIEYIPKIVYKLKDSEESGIIELESEITEKIYPPKYTEAEIMEQLSKNKVVYGIIDENLKKLAEGREKIIVAQGKAAEDCRSDFVEIKFQTSSNLEEDKLGNVDFKSIGKVDSVNKGDILAIKHIGTRGIFGSDVNGKELKPKDGKKLKIKAGPGCLLKDENTIIAAMSGKPHVKGNTFYVKRVHEINSDVDLSTGNVCFLGDVEVHGSIKEGMSIECGSNLTIDRDVERAKISARGNILVRGSIVGSKICAGGEDVKNLKYQKHLVKFSEELTNLMNSVNEIKMYNLLGQKKTDGEIIKILLENKFKNIIMLCINIISEINSSSGENKEDILIKLIKSKLMGIAPISIEKYSELEEIVQCSNSKIEELKNELRLPVRLILSYCQDSYIESSGDVIVSSKGEYISNIIANRSIEFTQQGSVARGGTLKAKNEIKCRTVGSEAGVTTRLEVEDSGDIWADIAYHNTIFKIGRKEILLESSSKNVHAYLKNGNIELDKFVL</sequence>
<dbReference type="Pfam" id="PF14804">
    <property type="entry name" value="Jag_N"/>
    <property type="match status" value="1"/>
</dbReference>
<dbReference type="RefSeq" id="WP_017895221.1">
    <property type="nucleotide sequence ID" value="NZ_CBXI010000031.1"/>
</dbReference>
<evidence type="ECO:0000259" key="1">
    <source>
        <dbReference type="SMART" id="SM01245"/>
    </source>
</evidence>
<gene>
    <name evidence="2" type="ORF">CTDIVETGP_1752</name>
</gene>
<evidence type="ECO:0000313" key="2">
    <source>
        <dbReference type="EMBL" id="CDL91682.1"/>
    </source>
</evidence>
<dbReference type="Proteomes" id="UP000019482">
    <property type="component" value="Unassembled WGS sequence"/>
</dbReference>
<dbReference type="PANTHER" id="PTHR38032:SF1">
    <property type="entry name" value="RNA-BINDING PROTEIN KHPB N-TERMINAL DOMAIN-CONTAINING PROTEIN"/>
    <property type="match status" value="1"/>
</dbReference>
<dbReference type="InterPro" id="IPR046866">
    <property type="entry name" value="FapA_N"/>
</dbReference>
<dbReference type="InterPro" id="IPR032782">
    <property type="entry name" value="KhpB_N"/>
</dbReference>
<dbReference type="InterPro" id="IPR046865">
    <property type="entry name" value="FapA_b_solenoid"/>
</dbReference>
<protein>
    <submittedName>
        <fullName evidence="2">Serine phosphatase RsbU, regulator of sigma subunit</fullName>
    </submittedName>
</protein>
<proteinExistence type="predicted"/>
<dbReference type="GeneID" id="29420623"/>